<protein>
    <submittedName>
        <fullName evidence="2">Uncharacterized protein</fullName>
    </submittedName>
</protein>
<dbReference type="Proteomes" id="UP000184267">
    <property type="component" value="Unassembled WGS sequence"/>
</dbReference>
<evidence type="ECO:0000313" key="3">
    <source>
        <dbReference type="Proteomes" id="UP000184267"/>
    </source>
</evidence>
<dbReference type="AlphaFoldDB" id="A0A1M2VQS7"/>
<feature type="region of interest" description="Disordered" evidence="1">
    <location>
        <begin position="1"/>
        <end position="136"/>
    </location>
</feature>
<feature type="compositionally biased region" description="Basic residues" evidence="1">
    <location>
        <begin position="117"/>
        <end position="127"/>
    </location>
</feature>
<feature type="compositionally biased region" description="Acidic residues" evidence="1">
    <location>
        <begin position="63"/>
        <end position="85"/>
    </location>
</feature>
<keyword evidence="3" id="KW-1185">Reference proteome</keyword>
<reference evidence="2 3" key="1">
    <citation type="submission" date="2016-10" db="EMBL/GenBank/DDBJ databases">
        <title>Genome sequence of the basidiomycete white-rot fungus Trametes pubescens.</title>
        <authorList>
            <person name="Makela M.R."/>
            <person name="Granchi Z."/>
            <person name="Peng M."/>
            <person name="De Vries R.P."/>
            <person name="Grigoriev I."/>
            <person name="Riley R."/>
            <person name="Hilden K."/>
        </authorList>
    </citation>
    <scope>NUCLEOTIDE SEQUENCE [LARGE SCALE GENOMIC DNA]</scope>
    <source>
        <strain evidence="2 3">FBCC735</strain>
    </source>
</reference>
<sequence length="286" mass="32303">MALLTPPPTELQYPDTEVEEDDRTPPILPGVRPSKITAILRLKQSVSPRPGRSSAEMRPDVPIGEDDVDGIIDSDGDDGDNEGDSDFAPTPAQAQPPRFRRKAQATNVQRKRDPRGGKKATSRRRNYAKGPDGTLRTYVTRDGEERHYVHWNDLARKTLRAVHGPVWCLFCTETAPGPDDKGRFSRVKDSPKRHLLSCKRFPASQYYKQKAEAGMDHERIVKRAVREQKAAGSIIRCPNDPAQKARLAREGFTHAKVLDELERLSTVYGDCTCCDFPHFSEFRRER</sequence>
<evidence type="ECO:0000313" key="2">
    <source>
        <dbReference type="EMBL" id="OJT09964.1"/>
    </source>
</evidence>
<gene>
    <name evidence="2" type="ORF">TRAPUB_13562</name>
</gene>
<proteinExistence type="predicted"/>
<evidence type="ECO:0000256" key="1">
    <source>
        <dbReference type="SAM" id="MobiDB-lite"/>
    </source>
</evidence>
<comment type="caution">
    <text evidence="2">The sequence shown here is derived from an EMBL/GenBank/DDBJ whole genome shotgun (WGS) entry which is preliminary data.</text>
</comment>
<dbReference type="EMBL" id="MNAD01000858">
    <property type="protein sequence ID" value="OJT09964.1"/>
    <property type="molecule type" value="Genomic_DNA"/>
</dbReference>
<name>A0A1M2VQS7_TRAPU</name>
<dbReference type="OMA" id="FPHFSEF"/>
<organism evidence="2 3">
    <name type="scientific">Trametes pubescens</name>
    <name type="common">White-rot fungus</name>
    <dbReference type="NCBI Taxonomy" id="154538"/>
    <lineage>
        <taxon>Eukaryota</taxon>
        <taxon>Fungi</taxon>
        <taxon>Dikarya</taxon>
        <taxon>Basidiomycota</taxon>
        <taxon>Agaricomycotina</taxon>
        <taxon>Agaricomycetes</taxon>
        <taxon>Polyporales</taxon>
        <taxon>Polyporaceae</taxon>
        <taxon>Trametes</taxon>
    </lineage>
</organism>
<dbReference type="OrthoDB" id="2757323at2759"/>
<accession>A0A1M2VQS7</accession>